<dbReference type="Proteomes" id="UP000583929">
    <property type="component" value="Unassembled WGS sequence"/>
</dbReference>
<keyword evidence="2" id="KW-0808">Transferase</keyword>
<reference evidence="8 9" key="1">
    <citation type="journal article" date="2020" name="bioRxiv">
        <title>Sequence and annotation of 42 cannabis genomes reveals extensive copy number variation in cannabinoid synthesis and pathogen resistance genes.</title>
        <authorList>
            <person name="Mckernan K.J."/>
            <person name="Helbert Y."/>
            <person name="Kane L.T."/>
            <person name="Ebling H."/>
            <person name="Zhang L."/>
            <person name="Liu B."/>
            <person name="Eaton Z."/>
            <person name="Mclaughlin S."/>
            <person name="Kingan S."/>
            <person name="Baybayan P."/>
            <person name="Concepcion G."/>
            <person name="Jordan M."/>
            <person name="Riva A."/>
            <person name="Barbazuk W."/>
            <person name="Harkins T."/>
        </authorList>
    </citation>
    <scope>NUCLEOTIDE SEQUENCE [LARGE SCALE GENOMIC DNA]</scope>
    <source>
        <strain evidence="9">cv. Jamaican Lion 4</strain>
        <tissue evidence="8">Leaf</tissue>
    </source>
</reference>
<evidence type="ECO:0000256" key="4">
    <source>
        <dbReference type="ARBA" id="ARBA00022729"/>
    </source>
</evidence>
<dbReference type="EMBL" id="JAATIQ010000188">
    <property type="protein sequence ID" value="KAF4372295.1"/>
    <property type="molecule type" value="Genomic_DNA"/>
</dbReference>
<dbReference type="PANTHER" id="PTHR27009">
    <property type="entry name" value="RUST RESISTANCE KINASE LR10-RELATED"/>
    <property type="match status" value="1"/>
</dbReference>
<comment type="subcellular location">
    <subcellularLocation>
        <location evidence="1">Membrane</location>
        <topology evidence="1">Single-pass type I membrane protein</topology>
    </subcellularLocation>
</comment>
<comment type="caution">
    <text evidence="8">The sequence shown here is derived from an EMBL/GenBank/DDBJ whole genome shotgun (WGS) entry which is preliminary data.</text>
</comment>
<dbReference type="InterPro" id="IPR045874">
    <property type="entry name" value="LRK10/LRL21-25-like"/>
</dbReference>
<evidence type="ECO:0000256" key="1">
    <source>
        <dbReference type="ARBA" id="ARBA00004479"/>
    </source>
</evidence>
<organism evidence="8 9">
    <name type="scientific">Cannabis sativa</name>
    <name type="common">Hemp</name>
    <name type="synonym">Marijuana</name>
    <dbReference type="NCBI Taxonomy" id="3483"/>
    <lineage>
        <taxon>Eukaryota</taxon>
        <taxon>Viridiplantae</taxon>
        <taxon>Streptophyta</taxon>
        <taxon>Embryophyta</taxon>
        <taxon>Tracheophyta</taxon>
        <taxon>Spermatophyta</taxon>
        <taxon>Magnoliopsida</taxon>
        <taxon>eudicotyledons</taxon>
        <taxon>Gunneridae</taxon>
        <taxon>Pentapetalae</taxon>
        <taxon>rosids</taxon>
        <taxon>fabids</taxon>
        <taxon>Rosales</taxon>
        <taxon>Cannabaceae</taxon>
        <taxon>Cannabis</taxon>
    </lineage>
</organism>
<evidence type="ECO:0000256" key="2">
    <source>
        <dbReference type="ARBA" id="ARBA00022527"/>
    </source>
</evidence>
<dbReference type="GO" id="GO:0004674">
    <property type="term" value="F:protein serine/threonine kinase activity"/>
    <property type="evidence" value="ECO:0007669"/>
    <property type="project" value="UniProtKB-KW"/>
</dbReference>
<keyword evidence="2" id="KW-0418">Kinase</keyword>
<name>A0A7J6FNQ5_CANSA</name>
<proteinExistence type="predicted"/>
<keyword evidence="7" id="KW-0325">Glycoprotein</keyword>
<keyword evidence="3" id="KW-0812">Transmembrane</keyword>
<keyword evidence="2" id="KW-0723">Serine/threonine-protein kinase</keyword>
<dbReference type="GO" id="GO:0016020">
    <property type="term" value="C:membrane"/>
    <property type="evidence" value="ECO:0007669"/>
    <property type="project" value="UniProtKB-SubCell"/>
</dbReference>
<evidence type="ECO:0000313" key="8">
    <source>
        <dbReference type="EMBL" id="KAF4372295.1"/>
    </source>
</evidence>
<keyword evidence="9" id="KW-1185">Reference proteome</keyword>
<evidence type="ECO:0000313" key="9">
    <source>
        <dbReference type="Proteomes" id="UP000583929"/>
    </source>
</evidence>
<keyword evidence="6" id="KW-0472">Membrane</keyword>
<accession>A0A7J6FNQ5</accession>
<gene>
    <name evidence="8" type="ORF">G4B88_007039</name>
</gene>
<evidence type="ECO:0000256" key="5">
    <source>
        <dbReference type="ARBA" id="ARBA00022989"/>
    </source>
</evidence>
<keyword evidence="4" id="KW-0732">Signal</keyword>
<sequence>MASRRRNFNTLFSFMVKTRKTVQIQHLYIYKVNKEKEIVLEDITSKEQEDKLIKKMIIIALWCIQLNPSDRPSKQNVIKNARR</sequence>
<keyword evidence="5" id="KW-1133">Transmembrane helix</keyword>
<evidence type="ECO:0000256" key="6">
    <source>
        <dbReference type="ARBA" id="ARBA00023136"/>
    </source>
</evidence>
<protein>
    <submittedName>
        <fullName evidence="8">Uncharacterized protein</fullName>
    </submittedName>
</protein>
<evidence type="ECO:0000256" key="3">
    <source>
        <dbReference type="ARBA" id="ARBA00022692"/>
    </source>
</evidence>
<dbReference type="AlphaFoldDB" id="A0A7J6FNQ5"/>
<evidence type="ECO:0000256" key="7">
    <source>
        <dbReference type="ARBA" id="ARBA00023180"/>
    </source>
</evidence>